<keyword evidence="4" id="KW-1185">Reference proteome</keyword>
<evidence type="ECO:0000313" key="4">
    <source>
        <dbReference type="Proteomes" id="UP000073492"/>
    </source>
</evidence>
<reference evidence="3 4" key="1">
    <citation type="submission" date="2015-07" db="EMBL/GenBank/DDBJ databases">
        <title>Comparative genomics of the Sigatoka disease complex on banana suggests a link between parallel evolutionary changes in Pseudocercospora fijiensis and Pseudocercospora eumusae and increased virulence on the banana host.</title>
        <authorList>
            <person name="Chang T.-C."/>
            <person name="Salvucci A."/>
            <person name="Crous P.W."/>
            <person name="Stergiopoulos I."/>
        </authorList>
    </citation>
    <scope>NUCLEOTIDE SEQUENCE [LARGE SCALE GENOMIC DNA]</scope>
    <source>
        <strain evidence="3 4">CBS 116634</strain>
    </source>
</reference>
<dbReference type="GO" id="GO:0006281">
    <property type="term" value="P:DNA repair"/>
    <property type="evidence" value="ECO:0007669"/>
    <property type="project" value="InterPro"/>
</dbReference>
<evidence type="ECO:0000313" key="3">
    <source>
        <dbReference type="EMBL" id="KXT11130.1"/>
    </source>
</evidence>
<dbReference type="PANTHER" id="PTHR42942:SF1">
    <property type="entry name" value="ALKYLTRANSFERASE-LIKE PROTEIN 1"/>
    <property type="match status" value="1"/>
</dbReference>
<dbReference type="Pfam" id="PF01035">
    <property type="entry name" value="DNA_binding_1"/>
    <property type="match status" value="1"/>
</dbReference>
<dbReference type="InterPro" id="IPR052520">
    <property type="entry name" value="ATL_DNA_repair"/>
</dbReference>
<sequence length="175" mass="19486">MPRERSDEAEAWYVAVYQAVQEVPYGHVTSYGHIATLLGYPILNEDEHSERPRQDRMEAGQSDNLTCAIVGMCLKYLPRATDQPDARYNSDTVPWQRVINSKGIISQRQVWPAAAASHNLCLLTSDAFRGTNGAARQEAQLNVEGVEVGRGPLGERTVDFSTYGWFPNTLPSEES</sequence>
<gene>
    <name evidence="3" type="ORF">AC579_640</name>
</gene>
<proteinExistence type="predicted"/>
<dbReference type="GO" id="GO:0003824">
    <property type="term" value="F:catalytic activity"/>
    <property type="evidence" value="ECO:0007669"/>
    <property type="project" value="InterPro"/>
</dbReference>
<name>A0A139I8T2_9PEZI</name>
<dbReference type="EMBL" id="LFZO01000220">
    <property type="protein sequence ID" value="KXT11130.1"/>
    <property type="molecule type" value="Genomic_DNA"/>
</dbReference>
<dbReference type="Gene3D" id="1.10.10.10">
    <property type="entry name" value="Winged helix-like DNA-binding domain superfamily/Winged helix DNA-binding domain"/>
    <property type="match status" value="1"/>
</dbReference>
<accession>A0A139I8T2</accession>
<dbReference type="InterPro" id="IPR014048">
    <property type="entry name" value="MethylDNA_cys_MeTrfase_DNA-bd"/>
</dbReference>
<dbReference type="InterPro" id="IPR036217">
    <property type="entry name" value="MethylDNA_cys_MeTrfase_DNAb"/>
</dbReference>
<evidence type="ECO:0000256" key="1">
    <source>
        <dbReference type="ARBA" id="ARBA00022763"/>
    </source>
</evidence>
<dbReference type="PANTHER" id="PTHR42942">
    <property type="entry name" value="6-O-METHYLGUANINE DNA METHYLTRANSFERASE"/>
    <property type="match status" value="1"/>
</dbReference>
<protein>
    <recommendedName>
        <fullName evidence="2">Methylated-DNA-[protein]-cysteine S-methyltransferase DNA binding domain-containing protein</fullName>
    </recommendedName>
</protein>
<dbReference type="AlphaFoldDB" id="A0A139I8T2"/>
<dbReference type="SUPFAM" id="SSF46767">
    <property type="entry name" value="Methylated DNA-protein cysteine methyltransferase, C-terminal domain"/>
    <property type="match status" value="1"/>
</dbReference>
<comment type="caution">
    <text evidence="3">The sequence shown here is derived from an EMBL/GenBank/DDBJ whole genome shotgun (WGS) entry which is preliminary data.</text>
</comment>
<dbReference type="Proteomes" id="UP000073492">
    <property type="component" value="Unassembled WGS sequence"/>
</dbReference>
<feature type="domain" description="Methylated-DNA-[protein]-cysteine S-methyltransferase DNA binding" evidence="2">
    <location>
        <begin position="13"/>
        <end position="41"/>
    </location>
</feature>
<dbReference type="InterPro" id="IPR036388">
    <property type="entry name" value="WH-like_DNA-bd_sf"/>
</dbReference>
<dbReference type="CDD" id="cd06445">
    <property type="entry name" value="ATase"/>
    <property type="match status" value="1"/>
</dbReference>
<keyword evidence="1" id="KW-0227">DNA damage</keyword>
<organism evidence="3 4">
    <name type="scientific">Pseudocercospora musae</name>
    <dbReference type="NCBI Taxonomy" id="113226"/>
    <lineage>
        <taxon>Eukaryota</taxon>
        <taxon>Fungi</taxon>
        <taxon>Dikarya</taxon>
        <taxon>Ascomycota</taxon>
        <taxon>Pezizomycotina</taxon>
        <taxon>Dothideomycetes</taxon>
        <taxon>Dothideomycetidae</taxon>
        <taxon>Mycosphaerellales</taxon>
        <taxon>Mycosphaerellaceae</taxon>
        <taxon>Pseudocercospora</taxon>
    </lineage>
</organism>
<evidence type="ECO:0000259" key="2">
    <source>
        <dbReference type="Pfam" id="PF01035"/>
    </source>
</evidence>